<dbReference type="Proteomes" id="UP000249453">
    <property type="component" value="Unassembled WGS sequence"/>
</dbReference>
<reference evidence="4 5" key="1">
    <citation type="submission" date="2018-06" db="EMBL/GenBank/DDBJ databases">
        <title>Genomic Encyclopedia of Type Strains, Phase IV (KMG-IV): sequencing the most valuable type-strain genomes for metagenomic binning, comparative biology and taxonomic classification.</title>
        <authorList>
            <person name="Goeker M."/>
        </authorList>
    </citation>
    <scope>NUCLEOTIDE SEQUENCE [LARGE SCALE GENOMIC DNA]</scope>
    <source>
        <strain evidence="4 5">DSM 26720</strain>
    </source>
</reference>
<dbReference type="InterPro" id="IPR011992">
    <property type="entry name" value="EF-hand-dom_pair"/>
</dbReference>
<evidence type="ECO:0000259" key="3">
    <source>
        <dbReference type="PROSITE" id="PS50222"/>
    </source>
</evidence>
<gene>
    <name evidence="4" type="ORF">C7374_102193</name>
</gene>
<feature type="chain" id="PRO_5016712106" evidence="2">
    <location>
        <begin position="23"/>
        <end position="169"/>
    </location>
</feature>
<sequence>MRSKIFVITAITTSFLSISAFAQDNSANNVENSVEKSEITQDEGKFGKRTPIDLNKYSRMDELKSADTNGDGQLSREEIEALALQRIVKRAADRMERRLDINGDGKVTLDEIQKQREKEFAVLDRNEDGTLDRKELRAAGKFHGKGDQHSKRHHAKGNFERGHHKAPAQ</sequence>
<dbReference type="Gene3D" id="1.10.238.10">
    <property type="entry name" value="EF-hand"/>
    <property type="match status" value="1"/>
</dbReference>
<name>A0A364JXK7_9HYPH</name>
<protein>
    <submittedName>
        <fullName evidence="4">EF hand domain-containing protein</fullName>
    </submittedName>
</protein>
<dbReference type="Pfam" id="PF13202">
    <property type="entry name" value="EF-hand_5"/>
    <property type="match status" value="3"/>
</dbReference>
<accession>A0A364JXK7</accession>
<comment type="caution">
    <text evidence="4">The sequence shown here is derived from an EMBL/GenBank/DDBJ whole genome shotgun (WGS) entry which is preliminary data.</text>
</comment>
<feature type="region of interest" description="Disordered" evidence="1">
    <location>
        <begin position="126"/>
        <end position="169"/>
    </location>
</feature>
<dbReference type="AlphaFoldDB" id="A0A364JXK7"/>
<feature type="compositionally biased region" description="Basic and acidic residues" evidence="1">
    <location>
        <begin position="126"/>
        <end position="149"/>
    </location>
</feature>
<dbReference type="EMBL" id="QLMK01000002">
    <property type="protein sequence ID" value="RAK32194.1"/>
    <property type="molecule type" value="Genomic_DNA"/>
</dbReference>
<feature type="signal peptide" evidence="2">
    <location>
        <begin position="1"/>
        <end position="22"/>
    </location>
</feature>
<dbReference type="SUPFAM" id="SSF47473">
    <property type="entry name" value="EF-hand"/>
    <property type="match status" value="1"/>
</dbReference>
<dbReference type="InterPro" id="IPR002048">
    <property type="entry name" value="EF_hand_dom"/>
</dbReference>
<dbReference type="PROSITE" id="PS00018">
    <property type="entry name" value="EF_HAND_1"/>
    <property type="match status" value="2"/>
</dbReference>
<feature type="domain" description="EF-hand" evidence="3">
    <location>
        <begin position="111"/>
        <end position="146"/>
    </location>
</feature>
<evidence type="ECO:0000313" key="4">
    <source>
        <dbReference type="EMBL" id="RAK32194.1"/>
    </source>
</evidence>
<evidence type="ECO:0000313" key="5">
    <source>
        <dbReference type="Proteomes" id="UP000249453"/>
    </source>
</evidence>
<organism evidence="4 5">
    <name type="scientific">Falsochrobactrum ovis</name>
    <dbReference type="NCBI Taxonomy" id="1293442"/>
    <lineage>
        <taxon>Bacteria</taxon>
        <taxon>Pseudomonadati</taxon>
        <taxon>Pseudomonadota</taxon>
        <taxon>Alphaproteobacteria</taxon>
        <taxon>Hyphomicrobiales</taxon>
        <taxon>Brucellaceae</taxon>
        <taxon>Falsochrobactrum</taxon>
    </lineage>
</organism>
<feature type="compositionally biased region" description="Basic residues" evidence="1">
    <location>
        <begin position="150"/>
        <end position="169"/>
    </location>
</feature>
<dbReference type="OrthoDB" id="5470953at2"/>
<proteinExistence type="predicted"/>
<dbReference type="RefSeq" id="WP_111574439.1">
    <property type="nucleotide sequence ID" value="NZ_JBHEEY010000003.1"/>
</dbReference>
<keyword evidence="2" id="KW-0732">Signal</keyword>
<dbReference type="PROSITE" id="PS50222">
    <property type="entry name" value="EF_HAND_2"/>
    <property type="match status" value="1"/>
</dbReference>
<dbReference type="InterPro" id="IPR018247">
    <property type="entry name" value="EF_Hand_1_Ca_BS"/>
</dbReference>
<evidence type="ECO:0000256" key="2">
    <source>
        <dbReference type="SAM" id="SignalP"/>
    </source>
</evidence>
<dbReference type="GO" id="GO:0005509">
    <property type="term" value="F:calcium ion binding"/>
    <property type="evidence" value="ECO:0007669"/>
    <property type="project" value="InterPro"/>
</dbReference>
<evidence type="ECO:0000256" key="1">
    <source>
        <dbReference type="SAM" id="MobiDB-lite"/>
    </source>
</evidence>
<keyword evidence="5" id="KW-1185">Reference proteome</keyword>